<keyword evidence="12" id="KW-1185">Reference proteome</keyword>
<dbReference type="Proteomes" id="UP000006643">
    <property type="component" value="Unassembled WGS sequence"/>
</dbReference>
<dbReference type="VEuPathDB" id="FungiDB:PITG_06280"/>
<evidence type="ECO:0000256" key="1">
    <source>
        <dbReference type="ARBA" id="ARBA00004323"/>
    </source>
</evidence>
<comment type="similarity">
    <text evidence="2 10">Belongs to the glycosyltransferase 31 family.</text>
</comment>
<keyword evidence="5" id="KW-0812">Transmembrane</keyword>
<dbReference type="AlphaFoldDB" id="D0N4H9"/>
<keyword evidence="9" id="KW-0472">Membrane</keyword>
<dbReference type="KEGG" id="pif:PITG_06280"/>
<dbReference type="InterPro" id="IPR002659">
    <property type="entry name" value="Glyco_trans_31"/>
</dbReference>
<evidence type="ECO:0000313" key="12">
    <source>
        <dbReference type="Proteomes" id="UP000006643"/>
    </source>
</evidence>
<dbReference type="OrthoDB" id="202235at2759"/>
<organism evidence="11 12">
    <name type="scientific">Phytophthora infestans (strain T30-4)</name>
    <name type="common">Potato late blight agent</name>
    <dbReference type="NCBI Taxonomy" id="403677"/>
    <lineage>
        <taxon>Eukaryota</taxon>
        <taxon>Sar</taxon>
        <taxon>Stramenopiles</taxon>
        <taxon>Oomycota</taxon>
        <taxon>Peronosporomycetes</taxon>
        <taxon>Peronosporales</taxon>
        <taxon>Peronosporaceae</taxon>
        <taxon>Phytophthora</taxon>
    </lineage>
</organism>
<dbReference type="RefSeq" id="XP_002998434.1">
    <property type="nucleotide sequence ID" value="XM_002998388.1"/>
</dbReference>
<keyword evidence="7" id="KW-1133">Transmembrane helix</keyword>
<sequence>MIADDNIYLRADRLRSELSKEDRPQRLYIGQMRGALHDYNVPKELYPLDTYPPFAFGQHYLLSMDCARFIAKNSERLRGLDRVDDISVALWLLAIQVHVCHHLDFDRFMPI</sequence>
<proteinExistence type="inferred from homology"/>
<keyword evidence="8 10" id="KW-0333">Golgi apparatus</keyword>
<evidence type="ECO:0000256" key="3">
    <source>
        <dbReference type="ARBA" id="ARBA00022676"/>
    </source>
</evidence>
<evidence type="ECO:0000256" key="8">
    <source>
        <dbReference type="ARBA" id="ARBA00023034"/>
    </source>
</evidence>
<evidence type="ECO:0000256" key="2">
    <source>
        <dbReference type="ARBA" id="ARBA00008661"/>
    </source>
</evidence>
<evidence type="ECO:0000256" key="4">
    <source>
        <dbReference type="ARBA" id="ARBA00022679"/>
    </source>
</evidence>
<accession>D0N4H9</accession>
<dbReference type="GeneID" id="9465973"/>
<dbReference type="Gene3D" id="3.90.550.50">
    <property type="match status" value="1"/>
</dbReference>
<dbReference type="GO" id="GO:0000139">
    <property type="term" value="C:Golgi membrane"/>
    <property type="evidence" value="ECO:0007669"/>
    <property type="project" value="UniProtKB-SubCell"/>
</dbReference>
<gene>
    <name evidence="11" type="ORF">PITG_06280</name>
</gene>
<reference evidence="12" key="1">
    <citation type="journal article" date="2009" name="Nature">
        <title>Genome sequence and analysis of the Irish potato famine pathogen Phytophthora infestans.</title>
        <authorList>
            <consortium name="The Broad Institute Genome Sequencing Platform"/>
            <person name="Haas B.J."/>
            <person name="Kamoun S."/>
            <person name="Zody M.C."/>
            <person name="Jiang R.H."/>
            <person name="Handsaker R.E."/>
            <person name="Cano L.M."/>
            <person name="Grabherr M."/>
            <person name="Kodira C.D."/>
            <person name="Raffaele S."/>
            <person name="Torto-Alalibo T."/>
            <person name="Bozkurt T.O."/>
            <person name="Ah-Fong A.M."/>
            <person name="Alvarado L."/>
            <person name="Anderson V.L."/>
            <person name="Armstrong M.R."/>
            <person name="Avrova A."/>
            <person name="Baxter L."/>
            <person name="Beynon J."/>
            <person name="Boevink P.C."/>
            <person name="Bollmann S.R."/>
            <person name="Bos J.I."/>
            <person name="Bulone V."/>
            <person name="Cai G."/>
            <person name="Cakir C."/>
            <person name="Carrington J.C."/>
            <person name="Chawner M."/>
            <person name="Conti L."/>
            <person name="Costanzo S."/>
            <person name="Ewan R."/>
            <person name="Fahlgren N."/>
            <person name="Fischbach M.A."/>
            <person name="Fugelstad J."/>
            <person name="Gilroy E.M."/>
            <person name="Gnerre S."/>
            <person name="Green P.J."/>
            <person name="Grenville-Briggs L.J."/>
            <person name="Griffith J."/>
            <person name="Grunwald N.J."/>
            <person name="Horn K."/>
            <person name="Horner N.R."/>
            <person name="Hu C.H."/>
            <person name="Huitema E."/>
            <person name="Jeong D.H."/>
            <person name="Jones A.M."/>
            <person name="Jones J.D."/>
            <person name="Jones R.W."/>
            <person name="Karlsson E.K."/>
            <person name="Kunjeti S.G."/>
            <person name="Lamour K."/>
            <person name="Liu Z."/>
            <person name="Ma L."/>
            <person name="Maclean D."/>
            <person name="Chibucos M.C."/>
            <person name="McDonald H."/>
            <person name="McWalters J."/>
            <person name="Meijer H.J."/>
            <person name="Morgan W."/>
            <person name="Morris P.F."/>
            <person name="Munro C.A."/>
            <person name="O'Neill K."/>
            <person name="Ospina-Giraldo M."/>
            <person name="Pinzon A."/>
            <person name="Pritchard L."/>
            <person name="Ramsahoye B."/>
            <person name="Ren Q."/>
            <person name="Restrepo S."/>
            <person name="Roy S."/>
            <person name="Sadanandom A."/>
            <person name="Savidor A."/>
            <person name="Schornack S."/>
            <person name="Schwartz D.C."/>
            <person name="Schumann U.D."/>
            <person name="Schwessinger B."/>
            <person name="Seyer L."/>
            <person name="Sharpe T."/>
            <person name="Silvar C."/>
            <person name="Song J."/>
            <person name="Studholme D.J."/>
            <person name="Sykes S."/>
            <person name="Thines M."/>
            <person name="van de Vondervoort P.J."/>
            <person name="Phuntumart V."/>
            <person name="Wawra S."/>
            <person name="Weide R."/>
            <person name="Win J."/>
            <person name="Young C."/>
            <person name="Zhou S."/>
            <person name="Fry W."/>
            <person name="Meyers B.C."/>
            <person name="van West P."/>
            <person name="Ristaino J."/>
            <person name="Govers F."/>
            <person name="Birch P.R."/>
            <person name="Whisson S.C."/>
            <person name="Judelson H.S."/>
            <person name="Nusbaum C."/>
        </authorList>
    </citation>
    <scope>NUCLEOTIDE SEQUENCE [LARGE SCALE GENOMIC DNA]</scope>
    <source>
        <strain evidence="12">T30-4</strain>
    </source>
</reference>
<dbReference type="EC" id="2.4.1.-" evidence="10"/>
<name>D0N4H9_PHYIT</name>
<evidence type="ECO:0000256" key="10">
    <source>
        <dbReference type="RuleBase" id="RU363063"/>
    </source>
</evidence>
<keyword evidence="6" id="KW-0735">Signal-anchor</keyword>
<dbReference type="PANTHER" id="PTHR11214:SF3">
    <property type="entry name" value="BETA-1,3-GALACTOSYLTRANSFERASE 6"/>
    <property type="match status" value="1"/>
</dbReference>
<dbReference type="HOGENOM" id="CLU_2163355_0_0_1"/>
<dbReference type="InParanoid" id="D0N4H9"/>
<comment type="subcellular location">
    <subcellularLocation>
        <location evidence="1 10">Golgi apparatus membrane</location>
        <topology evidence="1 10">Single-pass type II membrane protein</topology>
    </subcellularLocation>
</comment>
<protein>
    <recommendedName>
        <fullName evidence="10">Hexosyltransferase</fullName>
        <ecNumber evidence="10">2.4.1.-</ecNumber>
    </recommendedName>
</protein>
<keyword evidence="4" id="KW-0808">Transferase</keyword>
<evidence type="ECO:0000256" key="6">
    <source>
        <dbReference type="ARBA" id="ARBA00022968"/>
    </source>
</evidence>
<keyword evidence="3 10" id="KW-0328">Glycosyltransferase</keyword>
<dbReference type="PANTHER" id="PTHR11214">
    <property type="entry name" value="BETA-1,3-N-ACETYLGLUCOSAMINYLTRANSFERASE"/>
    <property type="match status" value="1"/>
</dbReference>
<dbReference type="GO" id="GO:0016758">
    <property type="term" value="F:hexosyltransferase activity"/>
    <property type="evidence" value="ECO:0007669"/>
    <property type="project" value="InterPro"/>
</dbReference>
<dbReference type="Pfam" id="PF01762">
    <property type="entry name" value="Galactosyl_T"/>
    <property type="match status" value="1"/>
</dbReference>
<evidence type="ECO:0000256" key="7">
    <source>
        <dbReference type="ARBA" id="ARBA00022989"/>
    </source>
</evidence>
<evidence type="ECO:0000256" key="9">
    <source>
        <dbReference type="ARBA" id="ARBA00023136"/>
    </source>
</evidence>
<evidence type="ECO:0000313" key="11">
    <source>
        <dbReference type="EMBL" id="EEY69787.1"/>
    </source>
</evidence>
<evidence type="ECO:0000256" key="5">
    <source>
        <dbReference type="ARBA" id="ARBA00022692"/>
    </source>
</evidence>
<dbReference type="EMBL" id="DS028125">
    <property type="protein sequence ID" value="EEY69787.1"/>
    <property type="molecule type" value="Genomic_DNA"/>
</dbReference>